<proteinExistence type="predicted"/>
<dbReference type="InterPro" id="IPR022688">
    <property type="entry name" value="G2P_C"/>
</dbReference>
<gene>
    <name evidence="3" type="ORF">IC795_09990</name>
    <name evidence="4" type="ORF">IC795_10030</name>
</gene>
<reference evidence="5" key="1">
    <citation type="submission" date="2020-09" db="EMBL/GenBank/DDBJ databases">
        <title>Clinical and molecular characterization of Acinetobacter seifertii in Taiwan.</title>
        <authorList>
            <person name="Li L.-H."/>
            <person name="Yang Y.-S."/>
            <person name="Sun J.-R."/>
            <person name="Huang T.-W."/>
            <person name="Huang W.-C."/>
            <person name="Wang Y.-C."/>
            <person name="Kuo T.-H."/>
            <person name="Kuo S.-C."/>
            <person name="Chen T.-L."/>
        </authorList>
    </citation>
    <scope>NUCLEOTIDE SEQUENCE [LARGE SCALE GENOMIC DNA]</scope>
    <source>
        <strain evidence="4 5">AS72</strain>
    </source>
</reference>
<name>A0A7H2TEH2_9GAMM</name>
<dbReference type="Pfam" id="PF05155">
    <property type="entry name" value="G2P_X_C"/>
    <property type="match status" value="1"/>
</dbReference>
<dbReference type="InterPro" id="IPR022686">
    <property type="entry name" value="G2P_N"/>
</dbReference>
<evidence type="ECO:0000259" key="1">
    <source>
        <dbReference type="Pfam" id="PF05144"/>
    </source>
</evidence>
<feature type="domain" description="Replication-associated protein G2P C-terminal" evidence="2">
    <location>
        <begin position="312"/>
        <end position="400"/>
    </location>
</feature>
<dbReference type="NCBIfam" id="TIGR01629">
    <property type="entry name" value="rep_II_X"/>
    <property type="match status" value="1"/>
</dbReference>
<dbReference type="Pfam" id="PF05144">
    <property type="entry name" value="Phage_CRI"/>
    <property type="match status" value="1"/>
</dbReference>
<sequence>MLDKIVMHIPVDASLVDIREDGKYCIFGFDLLDLGLRIGSYDVYKDDEGTVQNRVLNHAYSKLPTSFTRMAFKFFHEGANYPYVELKASPAKILQGHNVYGSDWIEQGALEMLGYLAEAHPTLFGLLAVSETEVKQLDITYSARLRDDIQVEQAIDFIRNMSSRHIRKSTKQVTYKNTVYFGSERAKRFARKVYGKSCEFQAQLAEQVELAKANDKCAQRVVAVMSDPELQQFTKGLLRFETGVKAYALREMNIPTNLFQLIRYQRQNPFFLRNIWVQANREIFKALEGTAMKCTDHDSIFKNLCNVYQTVTPTGRVSVTKARNLFNFYCALESNGTEAMKKRFGKSQYFAQMADLIAAGYSKAFLQNLHIESKNNVIPFIKLVEVNFDQQLPNNFVEPISTFNQRELRIA</sequence>
<evidence type="ECO:0000313" key="5">
    <source>
        <dbReference type="Proteomes" id="UP000516745"/>
    </source>
</evidence>
<dbReference type="GO" id="GO:0006260">
    <property type="term" value="P:DNA replication"/>
    <property type="evidence" value="ECO:0007669"/>
    <property type="project" value="InterPro"/>
</dbReference>
<organism evidence="3 5">
    <name type="scientific">Acinetobacter seifertii</name>
    <dbReference type="NCBI Taxonomy" id="1530123"/>
    <lineage>
        <taxon>Bacteria</taxon>
        <taxon>Pseudomonadati</taxon>
        <taxon>Pseudomonadota</taxon>
        <taxon>Gammaproteobacteria</taxon>
        <taxon>Moraxellales</taxon>
        <taxon>Moraxellaceae</taxon>
        <taxon>Acinetobacter</taxon>
        <taxon>Acinetobacter calcoaceticus/baumannii complex</taxon>
    </lineage>
</organism>
<dbReference type="EMBL" id="CP061565">
    <property type="protein sequence ID" value="QNX07558.1"/>
    <property type="molecule type" value="Genomic_DNA"/>
</dbReference>
<evidence type="ECO:0000313" key="3">
    <source>
        <dbReference type="EMBL" id="QNX07558.1"/>
    </source>
</evidence>
<dbReference type="AlphaFoldDB" id="A0A7H2TEH2"/>
<dbReference type="EMBL" id="CP061565">
    <property type="protein sequence ID" value="QNX07564.1"/>
    <property type="molecule type" value="Genomic_DNA"/>
</dbReference>
<reference evidence="3" key="3">
    <citation type="submission" date="2021-03" db="EMBL/GenBank/DDBJ databases">
        <title>Clinical and molecular characterization of Acinetobacter seifertii in Taiwan.</title>
        <authorList>
            <person name="Li L.-H."/>
            <person name="Yang Y.-S."/>
            <person name="Sun J.-R."/>
            <person name="Huang T.-W."/>
            <person name="Huang W.-C."/>
            <person name="Wang Y.-C."/>
            <person name="Kuo T.-H."/>
            <person name="Kuo S.-C."/>
            <person name="Chen T.-L."/>
        </authorList>
    </citation>
    <scope>NUCLEOTIDE SEQUENCE</scope>
    <source>
        <strain evidence="3 5">AS72</strain>
    </source>
</reference>
<evidence type="ECO:0000313" key="4">
    <source>
        <dbReference type="EMBL" id="QNX07564.1"/>
    </source>
</evidence>
<dbReference type="InterPro" id="IPR006516">
    <property type="entry name" value="G2P"/>
</dbReference>
<reference evidence="3 5" key="2">
    <citation type="submission" date="2020-09" db="EMBL/GenBank/DDBJ databases">
        <authorList>
            <person name="Chen F.-J."/>
            <person name="Lee Y.-T."/>
        </authorList>
    </citation>
    <scope>NUCLEOTIDE SEQUENCE [LARGE SCALE GENOMIC DNA]</scope>
    <source>
        <strain evidence="3 5">AS72</strain>
    </source>
</reference>
<protein>
    <submittedName>
        <fullName evidence="3">DNA replication protein</fullName>
    </submittedName>
</protein>
<feature type="domain" description="Replication-associated protein G2P N-terminal" evidence="1">
    <location>
        <begin position="1"/>
        <end position="254"/>
    </location>
</feature>
<evidence type="ECO:0000259" key="2">
    <source>
        <dbReference type="Pfam" id="PF05155"/>
    </source>
</evidence>
<accession>A0A7H2TEH2</accession>
<dbReference type="Proteomes" id="UP000516745">
    <property type="component" value="Chromosome"/>
</dbReference>